<evidence type="ECO:0000313" key="1">
    <source>
        <dbReference type="EMBL" id="KAI5669517.1"/>
    </source>
</evidence>
<protein>
    <submittedName>
        <fullName evidence="1">Uncharacterized protein</fullName>
    </submittedName>
</protein>
<keyword evidence="2" id="KW-1185">Reference proteome</keyword>
<comment type="caution">
    <text evidence="1">The sequence shown here is derived from an EMBL/GenBank/DDBJ whole genome shotgun (WGS) entry which is preliminary data.</text>
</comment>
<organism evidence="1 2">
    <name type="scientific">Catharanthus roseus</name>
    <name type="common">Madagascar periwinkle</name>
    <name type="synonym">Vinca rosea</name>
    <dbReference type="NCBI Taxonomy" id="4058"/>
    <lineage>
        <taxon>Eukaryota</taxon>
        <taxon>Viridiplantae</taxon>
        <taxon>Streptophyta</taxon>
        <taxon>Embryophyta</taxon>
        <taxon>Tracheophyta</taxon>
        <taxon>Spermatophyta</taxon>
        <taxon>Magnoliopsida</taxon>
        <taxon>eudicotyledons</taxon>
        <taxon>Gunneridae</taxon>
        <taxon>Pentapetalae</taxon>
        <taxon>asterids</taxon>
        <taxon>lamiids</taxon>
        <taxon>Gentianales</taxon>
        <taxon>Apocynaceae</taxon>
        <taxon>Rauvolfioideae</taxon>
        <taxon>Vinceae</taxon>
        <taxon>Catharanthinae</taxon>
        <taxon>Catharanthus</taxon>
    </lineage>
</organism>
<sequence>MEAAVNALVVEAFDIKNAANVANDVYEQNFGHRPYQGNIQSLSAADLNVMRLTHGSNLHLVNPLLGKCPSGPRASFFLIILELQTLVPPFILFVENVIGFVVDL</sequence>
<reference evidence="2" key="1">
    <citation type="journal article" date="2023" name="Nat. Plants">
        <title>Single-cell RNA sequencing provides a high-resolution roadmap for understanding the multicellular compartmentation of specialized metabolism.</title>
        <authorList>
            <person name="Sun S."/>
            <person name="Shen X."/>
            <person name="Li Y."/>
            <person name="Li Y."/>
            <person name="Wang S."/>
            <person name="Li R."/>
            <person name="Zhang H."/>
            <person name="Shen G."/>
            <person name="Guo B."/>
            <person name="Wei J."/>
            <person name="Xu J."/>
            <person name="St-Pierre B."/>
            <person name="Chen S."/>
            <person name="Sun C."/>
        </authorList>
    </citation>
    <scope>NUCLEOTIDE SEQUENCE [LARGE SCALE GENOMIC DNA]</scope>
</reference>
<accession>A0ACC0BA87</accession>
<gene>
    <name evidence="1" type="ORF">M9H77_19370</name>
</gene>
<dbReference type="Proteomes" id="UP001060085">
    <property type="component" value="Linkage Group LG04"/>
</dbReference>
<proteinExistence type="predicted"/>
<evidence type="ECO:0000313" key="2">
    <source>
        <dbReference type="Proteomes" id="UP001060085"/>
    </source>
</evidence>
<name>A0ACC0BA87_CATRO</name>
<dbReference type="EMBL" id="CM044704">
    <property type="protein sequence ID" value="KAI5669517.1"/>
    <property type="molecule type" value="Genomic_DNA"/>
</dbReference>